<evidence type="ECO:0000256" key="3">
    <source>
        <dbReference type="ARBA" id="ARBA00022989"/>
    </source>
</evidence>
<evidence type="ECO:0000256" key="4">
    <source>
        <dbReference type="ARBA" id="ARBA00023136"/>
    </source>
</evidence>
<name>A0A6A6RMV4_9PLEO</name>
<comment type="subcellular location">
    <subcellularLocation>
        <location evidence="1">Membrane</location>
        <topology evidence="1">Multi-pass membrane protein</topology>
    </subcellularLocation>
</comment>
<dbReference type="Gene3D" id="1.20.1250.20">
    <property type="entry name" value="MFS general substrate transporter like domains"/>
    <property type="match status" value="1"/>
</dbReference>
<dbReference type="OrthoDB" id="2585655at2759"/>
<keyword evidence="3 5" id="KW-1133">Transmembrane helix</keyword>
<dbReference type="AlphaFoldDB" id="A0A6A6RMV4"/>
<feature type="transmembrane region" description="Helical" evidence="5">
    <location>
        <begin position="69"/>
        <end position="97"/>
    </location>
</feature>
<feature type="transmembrane region" description="Helical" evidence="5">
    <location>
        <begin position="512"/>
        <end position="533"/>
    </location>
</feature>
<evidence type="ECO:0000256" key="1">
    <source>
        <dbReference type="ARBA" id="ARBA00004141"/>
    </source>
</evidence>
<keyword evidence="4 5" id="KW-0472">Membrane</keyword>
<dbReference type="PANTHER" id="PTHR23502">
    <property type="entry name" value="MAJOR FACILITATOR SUPERFAMILY"/>
    <property type="match status" value="1"/>
</dbReference>
<feature type="transmembrane region" description="Helical" evidence="5">
    <location>
        <begin position="375"/>
        <end position="398"/>
    </location>
</feature>
<dbReference type="InterPro" id="IPR020846">
    <property type="entry name" value="MFS_dom"/>
</dbReference>
<evidence type="ECO:0000313" key="8">
    <source>
        <dbReference type="Proteomes" id="UP000799753"/>
    </source>
</evidence>
<feature type="transmembrane region" description="Helical" evidence="5">
    <location>
        <begin position="200"/>
        <end position="218"/>
    </location>
</feature>
<protein>
    <submittedName>
        <fullName evidence="7">MFS general substrate transporter</fullName>
    </submittedName>
</protein>
<feature type="transmembrane region" description="Helical" evidence="5">
    <location>
        <begin position="135"/>
        <end position="153"/>
    </location>
</feature>
<keyword evidence="2 5" id="KW-0812">Transmembrane</keyword>
<feature type="transmembrane region" description="Helical" evidence="5">
    <location>
        <begin position="224"/>
        <end position="244"/>
    </location>
</feature>
<sequence length="558" mass="60821">MGFLGILEDKHLQHVPATVVLSEEDHQRTEATATLKHGTGRNSDIILIPQPSEDPNDPLNWSSAKKLTIISIISLGSILYAAVLAPLLSPALVVIAMDFNKDVGDITVISGYMLLVTAASGPFVSACSRKWGKRAILIISSFFGLIGTIIGSATNSYNGLLAGRIIQGGSVSAFESLVISMIGDLFFVHQRGYFMTLIQFILGAASNFSAIIVGPIATNLGWKYLFHILNAFAALECILLILFVPETTYIRDHRYDIDELSNDNLADLAAAEKRHADGGSAKNGSDNIVKLETGASISPASRPKKTFVQELALFNGTFSDDNLLQLIIAPFAVCTNLAVLWFVIVTGGLTAFFVAQSYDMAQIFMAPPYLLSAAGVGYLSIGPFIGGLLGAVLLGATLDPIIKWCAKNNGGVYEPEYRLLGMIPSIFTGIGLVVFGYMCENHYSYYATATFHGMDLFGIVCAAISCSAYAIDSFRDMSSEIFIVNMVFKNLLFYGFSYFVNDWTAKKGPGEVFYVFGGIGFAMTLTAVPFFFWGKRYRSFWHRHNLLEKWGIRTHAEV</sequence>
<evidence type="ECO:0000259" key="6">
    <source>
        <dbReference type="PROSITE" id="PS50850"/>
    </source>
</evidence>
<dbReference type="PROSITE" id="PS50850">
    <property type="entry name" value="MFS"/>
    <property type="match status" value="1"/>
</dbReference>
<feature type="transmembrane region" description="Helical" evidence="5">
    <location>
        <begin position="326"/>
        <end position="355"/>
    </location>
</feature>
<accession>A0A6A6RMV4</accession>
<evidence type="ECO:0000256" key="5">
    <source>
        <dbReference type="SAM" id="Phobius"/>
    </source>
</evidence>
<feature type="domain" description="Major facilitator superfamily (MFS) profile" evidence="6">
    <location>
        <begin position="69"/>
        <end position="558"/>
    </location>
</feature>
<feature type="transmembrane region" description="Helical" evidence="5">
    <location>
        <begin position="165"/>
        <end position="188"/>
    </location>
</feature>
<keyword evidence="8" id="KW-1185">Reference proteome</keyword>
<feature type="transmembrane region" description="Helical" evidence="5">
    <location>
        <begin position="419"/>
        <end position="438"/>
    </location>
</feature>
<dbReference type="EMBL" id="MU006798">
    <property type="protein sequence ID" value="KAF2636487.1"/>
    <property type="molecule type" value="Genomic_DNA"/>
</dbReference>
<dbReference type="Pfam" id="PF07690">
    <property type="entry name" value="MFS_1"/>
    <property type="match status" value="1"/>
</dbReference>
<proteinExistence type="predicted"/>
<dbReference type="GO" id="GO:0022857">
    <property type="term" value="F:transmembrane transporter activity"/>
    <property type="evidence" value="ECO:0007669"/>
    <property type="project" value="InterPro"/>
</dbReference>
<dbReference type="SUPFAM" id="SSF103473">
    <property type="entry name" value="MFS general substrate transporter"/>
    <property type="match status" value="1"/>
</dbReference>
<dbReference type="PANTHER" id="PTHR23502:SF29">
    <property type="entry name" value="TRANSPORTER, PUTATIVE (AFU_ORTHOLOGUE AFUA_6G06680)-RELATED"/>
    <property type="match status" value="1"/>
</dbReference>
<reference evidence="7" key="1">
    <citation type="journal article" date="2020" name="Stud. Mycol.">
        <title>101 Dothideomycetes genomes: a test case for predicting lifestyles and emergence of pathogens.</title>
        <authorList>
            <person name="Haridas S."/>
            <person name="Albert R."/>
            <person name="Binder M."/>
            <person name="Bloem J."/>
            <person name="Labutti K."/>
            <person name="Salamov A."/>
            <person name="Andreopoulos B."/>
            <person name="Baker S."/>
            <person name="Barry K."/>
            <person name="Bills G."/>
            <person name="Bluhm B."/>
            <person name="Cannon C."/>
            <person name="Castanera R."/>
            <person name="Culley D."/>
            <person name="Daum C."/>
            <person name="Ezra D."/>
            <person name="Gonzalez J."/>
            <person name="Henrissat B."/>
            <person name="Kuo A."/>
            <person name="Liang C."/>
            <person name="Lipzen A."/>
            <person name="Lutzoni F."/>
            <person name="Magnuson J."/>
            <person name="Mondo S."/>
            <person name="Nolan M."/>
            <person name="Ohm R."/>
            <person name="Pangilinan J."/>
            <person name="Park H.-J."/>
            <person name="Ramirez L."/>
            <person name="Alfaro M."/>
            <person name="Sun H."/>
            <person name="Tritt A."/>
            <person name="Yoshinaga Y."/>
            <person name="Zwiers L.-H."/>
            <person name="Turgeon B."/>
            <person name="Goodwin S."/>
            <person name="Spatafora J."/>
            <person name="Crous P."/>
            <person name="Grigoriev I."/>
        </authorList>
    </citation>
    <scope>NUCLEOTIDE SEQUENCE</scope>
    <source>
        <strain evidence="7">CBS 473.64</strain>
    </source>
</reference>
<evidence type="ECO:0000256" key="2">
    <source>
        <dbReference type="ARBA" id="ARBA00022692"/>
    </source>
</evidence>
<feature type="transmembrane region" description="Helical" evidence="5">
    <location>
        <begin position="444"/>
        <end position="470"/>
    </location>
</feature>
<dbReference type="InterPro" id="IPR011701">
    <property type="entry name" value="MFS"/>
</dbReference>
<gene>
    <name evidence="7" type="ORF">P280DRAFT_483755</name>
</gene>
<evidence type="ECO:0000313" key="7">
    <source>
        <dbReference type="EMBL" id="KAF2636487.1"/>
    </source>
</evidence>
<feature type="transmembrane region" description="Helical" evidence="5">
    <location>
        <begin position="482"/>
        <end position="500"/>
    </location>
</feature>
<dbReference type="GO" id="GO:0005886">
    <property type="term" value="C:plasma membrane"/>
    <property type="evidence" value="ECO:0007669"/>
    <property type="project" value="TreeGrafter"/>
</dbReference>
<organism evidence="7 8">
    <name type="scientific">Massarina eburnea CBS 473.64</name>
    <dbReference type="NCBI Taxonomy" id="1395130"/>
    <lineage>
        <taxon>Eukaryota</taxon>
        <taxon>Fungi</taxon>
        <taxon>Dikarya</taxon>
        <taxon>Ascomycota</taxon>
        <taxon>Pezizomycotina</taxon>
        <taxon>Dothideomycetes</taxon>
        <taxon>Pleosporomycetidae</taxon>
        <taxon>Pleosporales</taxon>
        <taxon>Massarineae</taxon>
        <taxon>Massarinaceae</taxon>
        <taxon>Massarina</taxon>
    </lineage>
</organism>
<dbReference type="Proteomes" id="UP000799753">
    <property type="component" value="Unassembled WGS sequence"/>
</dbReference>
<dbReference type="InterPro" id="IPR036259">
    <property type="entry name" value="MFS_trans_sf"/>
</dbReference>
<feature type="transmembrane region" description="Helical" evidence="5">
    <location>
        <begin position="109"/>
        <end position="128"/>
    </location>
</feature>